<name>A0A3L6R024_PANMI</name>
<accession>A0A3L6R024</accession>
<gene>
    <name evidence="1" type="ORF">C2845_PM08G26920</name>
</gene>
<dbReference type="Proteomes" id="UP000275267">
    <property type="component" value="Unassembled WGS sequence"/>
</dbReference>
<keyword evidence="2" id="KW-1185">Reference proteome</keyword>
<comment type="caution">
    <text evidence="1">The sequence shown here is derived from an EMBL/GenBank/DDBJ whole genome shotgun (WGS) entry which is preliminary data.</text>
</comment>
<evidence type="ECO:0000313" key="1">
    <source>
        <dbReference type="EMBL" id="RLM92585.1"/>
    </source>
</evidence>
<dbReference type="AlphaFoldDB" id="A0A3L6R024"/>
<protein>
    <submittedName>
        <fullName evidence="1">Double-stranded RNA-binding protein 1-like isoform X1</fullName>
    </submittedName>
</protein>
<dbReference type="EMBL" id="PQIB02000010">
    <property type="protein sequence ID" value="RLM92585.1"/>
    <property type="molecule type" value="Genomic_DNA"/>
</dbReference>
<sequence>MAKQNLLDQREGMSCECKASWVPTPDMSSFSSQSLLSRAGVSNSNDLKQKVEVNHDARSAGSANPLPVAATTQFLDENAQSAKCDFTGACSMLLLHTEAIEILKLFSVVEMQVAGLPLRNVGAYYRGESTGDLVMLM</sequence>
<evidence type="ECO:0000313" key="2">
    <source>
        <dbReference type="Proteomes" id="UP000275267"/>
    </source>
</evidence>
<proteinExistence type="predicted"/>
<organism evidence="1 2">
    <name type="scientific">Panicum miliaceum</name>
    <name type="common">Proso millet</name>
    <name type="synonym">Broomcorn millet</name>
    <dbReference type="NCBI Taxonomy" id="4540"/>
    <lineage>
        <taxon>Eukaryota</taxon>
        <taxon>Viridiplantae</taxon>
        <taxon>Streptophyta</taxon>
        <taxon>Embryophyta</taxon>
        <taxon>Tracheophyta</taxon>
        <taxon>Spermatophyta</taxon>
        <taxon>Magnoliopsida</taxon>
        <taxon>Liliopsida</taxon>
        <taxon>Poales</taxon>
        <taxon>Poaceae</taxon>
        <taxon>PACMAD clade</taxon>
        <taxon>Panicoideae</taxon>
        <taxon>Panicodae</taxon>
        <taxon>Paniceae</taxon>
        <taxon>Panicinae</taxon>
        <taxon>Panicum</taxon>
        <taxon>Panicum sect. Panicum</taxon>
    </lineage>
</organism>
<reference evidence="2" key="1">
    <citation type="journal article" date="2019" name="Nat. Commun.">
        <title>The genome of broomcorn millet.</title>
        <authorList>
            <person name="Zou C."/>
            <person name="Miki D."/>
            <person name="Li D."/>
            <person name="Tang Q."/>
            <person name="Xiao L."/>
            <person name="Rajput S."/>
            <person name="Deng P."/>
            <person name="Jia W."/>
            <person name="Huang R."/>
            <person name="Zhang M."/>
            <person name="Sun Y."/>
            <person name="Hu J."/>
            <person name="Fu X."/>
            <person name="Schnable P.S."/>
            <person name="Li F."/>
            <person name="Zhang H."/>
            <person name="Feng B."/>
            <person name="Zhu X."/>
            <person name="Liu R."/>
            <person name="Schnable J.C."/>
            <person name="Zhu J.-K."/>
            <person name="Zhang H."/>
        </authorList>
    </citation>
    <scope>NUCLEOTIDE SEQUENCE [LARGE SCALE GENOMIC DNA]</scope>
</reference>